<organism evidence="1 2">
    <name type="scientific">Phytophthora lilii</name>
    <dbReference type="NCBI Taxonomy" id="2077276"/>
    <lineage>
        <taxon>Eukaryota</taxon>
        <taxon>Sar</taxon>
        <taxon>Stramenopiles</taxon>
        <taxon>Oomycota</taxon>
        <taxon>Peronosporomycetes</taxon>
        <taxon>Peronosporales</taxon>
        <taxon>Peronosporaceae</taxon>
        <taxon>Phytophthora</taxon>
    </lineage>
</organism>
<evidence type="ECO:0000313" key="1">
    <source>
        <dbReference type="EMBL" id="GMF09624.1"/>
    </source>
</evidence>
<name>A0A9W6TAI2_9STRA</name>
<sequence length="109" mass="12935">MSDTINFGKYKNTPISELFDIYPSYCRCLFKQESLLEDDSPIESYLQEKFTDAGDDSYILKWGKFKGKTVKWLSKNNKKYFDWLQKSDYVSEKCPKLKEDLLKFMPAEN</sequence>
<evidence type="ECO:0000313" key="2">
    <source>
        <dbReference type="Proteomes" id="UP001165083"/>
    </source>
</evidence>
<comment type="caution">
    <text evidence="1">The sequence shown here is derived from an EMBL/GenBank/DDBJ whole genome shotgun (WGS) entry which is preliminary data.</text>
</comment>
<proteinExistence type="predicted"/>
<dbReference type="OrthoDB" id="96820at2759"/>
<dbReference type="EMBL" id="BSXW01000015">
    <property type="protein sequence ID" value="GMF09624.1"/>
    <property type="molecule type" value="Genomic_DNA"/>
</dbReference>
<keyword evidence="2" id="KW-1185">Reference proteome</keyword>
<dbReference type="Proteomes" id="UP001165083">
    <property type="component" value="Unassembled WGS sequence"/>
</dbReference>
<protein>
    <submittedName>
        <fullName evidence="1">Unnamed protein product</fullName>
    </submittedName>
</protein>
<dbReference type="AlphaFoldDB" id="A0A9W6TAI2"/>
<reference evidence="1" key="1">
    <citation type="submission" date="2023-04" db="EMBL/GenBank/DDBJ databases">
        <title>Phytophthora lilii NBRC 32176.</title>
        <authorList>
            <person name="Ichikawa N."/>
            <person name="Sato H."/>
            <person name="Tonouchi N."/>
        </authorList>
    </citation>
    <scope>NUCLEOTIDE SEQUENCE</scope>
    <source>
        <strain evidence="1">NBRC 32176</strain>
    </source>
</reference>
<gene>
    <name evidence="1" type="ORF">Plil01_000051200</name>
</gene>
<accession>A0A9W6TAI2</accession>